<dbReference type="InterPro" id="IPR013766">
    <property type="entry name" value="Thioredoxin_domain"/>
</dbReference>
<keyword evidence="5" id="KW-0732">Signal</keyword>
<dbReference type="Gene3D" id="3.40.30.10">
    <property type="entry name" value="Glutaredoxin"/>
    <property type="match status" value="1"/>
</dbReference>
<evidence type="ECO:0000313" key="8">
    <source>
        <dbReference type="Proteomes" id="UP000322362"/>
    </source>
</evidence>
<dbReference type="AlphaFoldDB" id="A0A5D4HCU7"/>
<sequence>MHIKKLLLLFCLLMGAGITYAAKGKTTITGKITGFKGGVVSLSYQAYTVLSTMEKQELEVGPDGEFRFDIDISAPVRAFFMFGSTPVEEKFTLTKGDGKDTTMTTGTNRPEMVYLYLKPKGKQHVEVTMGDIQKTLQITGKNHADSYYLNQEDWQFNQYRDKHLKNYFAYVHYDPLRYQAYVEERKSERSRFLEQYTHEHKVSKHLRHVSEWNIYTDAIMARLLYPSMRRNYRQDGYQADTVYYSFLDSVKVNTTRADKGIAYFYFLDYFLKESHRLSGSEKDYIDYVTEKLSDRPLYEYYAFALQSNFKRKLYDKFGSASPYRDLAKKVKEKFKDMEGMLEGNPAPLLTMQDTSGNAFTWKDWKGKYIYIDLWATWCGPCIQEIPSLQLLEHDYADRNIVFVSISVDREKDKQKWINFVREEQLGGIQVWVDADNHKRISQAFQIQQIPRFIVLDDKGQIVDANAPRPSDKRIRTMLNKLLR</sequence>
<evidence type="ECO:0000256" key="5">
    <source>
        <dbReference type="SAM" id="SignalP"/>
    </source>
</evidence>
<feature type="chain" id="PRO_5022819298" evidence="5">
    <location>
        <begin position="22"/>
        <end position="483"/>
    </location>
</feature>
<dbReference type="InterPro" id="IPR013740">
    <property type="entry name" value="Redoxin"/>
</dbReference>
<evidence type="ECO:0000313" key="7">
    <source>
        <dbReference type="EMBL" id="TYR38487.1"/>
    </source>
</evidence>
<dbReference type="EMBL" id="VTAV01000001">
    <property type="protein sequence ID" value="TYR38487.1"/>
    <property type="molecule type" value="Genomic_DNA"/>
</dbReference>
<evidence type="ECO:0000256" key="3">
    <source>
        <dbReference type="ARBA" id="ARBA00023157"/>
    </source>
</evidence>
<dbReference type="PANTHER" id="PTHR42852:SF6">
    <property type="entry name" value="THIOL:DISULFIDE INTERCHANGE PROTEIN DSBE"/>
    <property type="match status" value="1"/>
</dbReference>
<dbReference type="PROSITE" id="PS51352">
    <property type="entry name" value="THIOREDOXIN_2"/>
    <property type="match status" value="1"/>
</dbReference>
<dbReference type="PANTHER" id="PTHR42852">
    <property type="entry name" value="THIOL:DISULFIDE INTERCHANGE PROTEIN DSBE"/>
    <property type="match status" value="1"/>
</dbReference>
<dbReference type="InterPro" id="IPR036249">
    <property type="entry name" value="Thioredoxin-like_sf"/>
</dbReference>
<reference evidence="7 8" key="1">
    <citation type="submission" date="2019-08" db="EMBL/GenBank/DDBJ databases">
        <title>Phlebobacter frassis gen. nov. sp. nov., a new member of family Sphingobacteriaceae isolated from sand fly rearing media.</title>
        <authorList>
            <person name="Kakumanu M.L."/>
            <person name="Marayati B.F."/>
            <person name="Wada-Katsumata A."/>
            <person name="Wasserberg G."/>
            <person name="Schal C."/>
            <person name="Apperson C.S."/>
            <person name="Ponnusamy L."/>
        </authorList>
    </citation>
    <scope>NUCLEOTIDE SEQUENCE [LARGE SCALE GENOMIC DNA]</scope>
    <source>
        <strain evidence="7 8">SSI9</strain>
    </source>
</reference>
<dbReference type="GO" id="GO:0030313">
    <property type="term" value="C:cell envelope"/>
    <property type="evidence" value="ECO:0007669"/>
    <property type="project" value="UniProtKB-SubCell"/>
</dbReference>
<dbReference type="Pfam" id="PF08534">
    <property type="entry name" value="Redoxin"/>
    <property type="match status" value="1"/>
</dbReference>
<feature type="signal peptide" evidence="5">
    <location>
        <begin position="1"/>
        <end position="21"/>
    </location>
</feature>
<dbReference type="GO" id="GO:0016491">
    <property type="term" value="F:oxidoreductase activity"/>
    <property type="evidence" value="ECO:0007669"/>
    <property type="project" value="InterPro"/>
</dbReference>
<organism evidence="7 8">
    <name type="scientific">Sphingobacterium phlebotomi</name>
    <dbReference type="NCBI Taxonomy" id="2605433"/>
    <lineage>
        <taxon>Bacteria</taxon>
        <taxon>Pseudomonadati</taxon>
        <taxon>Bacteroidota</taxon>
        <taxon>Sphingobacteriia</taxon>
        <taxon>Sphingobacteriales</taxon>
        <taxon>Sphingobacteriaceae</taxon>
        <taxon>Sphingobacterium</taxon>
    </lineage>
</organism>
<evidence type="ECO:0000256" key="2">
    <source>
        <dbReference type="ARBA" id="ARBA00022748"/>
    </source>
</evidence>
<dbReference type="GO" id="GO:0017004">
    <property type="term" value="P:cytochrome complex assembly"/>
    <property type="evidence" value="ECO:0007669"/>
    <property type="project" value="UniProtKB-KW"/>
</dbReference>
<protein>
    <submittedName>
        <fullName evidence="7">AhpC/TSA family protein</fullName>
    </submittedName>
</protein>
<feature type="domain" description="Thioredoxin" evidence="6">
    <location>
        <begin position="340"/>
        <end position="483"/>
    </location>
</feature>
<accession>A0A5D4HCU7</accession>
<evidence type="ECO:0000259" key="6">
    <source>
        <dbReference type="PROSITE" id="PS51352"/>
    </source>
</evidence>
<keyword evidence="8" id="KW-1185">Reference proteome</keyword>
<evidence type="ECO:0000256" key="1">
    <source>
        <dbReference type="ARBA" id="ARBA00004196"/>
    </source>
</evidence>
<proteinExistence type="predicted"/>
<dbReference type="CDD" id="cd02966">
    <property type="entry name" value="TlpA_like_family"/>
    <property type="match status" value="1"/>
</dbReference>
<comment type="caution">
    <text evidence="7">The sequence shown here is derived from an EMBL/GenBank/DDBJ whole genome shotgun (WGS) entry which is preliminary data.</text>
</comment>
<dbReference type="SUPFAM" id="SSF52833">
    <property type="entry name" value="Thioredoxin-like"/>
    <property type="match status" value="1"/>
</dbReference>
<name>A0A5D4HCU7_9SPHI</name>
<gene>
    <name evidence="7" type="ORF">FXV77_00715</name>
</gene>
<dbReference type="InterPro" id="IPR050553">
    <property type="entry name" value="Thioredoxin_ResA/DsbE_sf"/>
</dbReference>
<comment type="subcellular location">
    <subcellularLocation>
        <location evidence="1">Cell envelope</location>
    </subcellularLocation>
</comment>
<keyword evidence="4" id="KW-0676">Redox-active center</keyword>
<dbReference type="Proteomes" id="UP000322362">
    <property type="component" value="Unassembled WGS sequence"/>
</dbReference>
<keyword evidence="3" id="KW-1015">Disulfide bond</keyword>
<evidence type="ECO:0000256" key="4">
    <source>
        <dbReference type="ARBA" id="ARBA00023284"/>
    </source>
</evidence>
<keyword evidence="2" id="KW-0201">Cytochrome c-type biogenesis</keyword>